<dbReference type="PANTHER" id="PTHR46949">
    <property type="entry name" value="LEUCINE REPEAT ADAPTER PROTEIN 25"/>
    <property type="match status" value="1"/>
</dbReference>
<accession>A0A2M4CI66</accession>
<dbReference type="InterPro" id="IPR039499">
    <property type="entry name" value="LURA1/LRA25"/>
</dbReference>
<evidence type="ECO:0000256" key="1">
    <source>
        <dbReference type="ARBA" id="ARBA00038125"/>
    </source>
</evidence>
<feature type="compositionally biased region" description="Polar residues" evidence="2">
    <location>
        <begin position="89"/>
        <end position="104"/>
    </location>
</feature>
<feature type="compositionally biased region" description="Polar residues" evidence="2">
    <location>
        <begin position="709"/>
        <end position="720"/>
    </location>
</feature>
<feature type="compositionally biased region" description="Polar residues" evidence="2">
    <location>
        <begin position="478"/>
        <end position="490"/>
    </location>
</feature>
<feature type="compositionally biased region" description="Gly residues" evidence="2">
    <location>
        <begin position="625"/>
        <end position="636"/>
    </location>
</feature>
<feature type="compositionally biased region" description="Basic and acidic residues" evidence="2">
    <location>
        <begin position="450"/>
        <end position="477"/>
    </location>
</feature>
<dbReference type="AlphaFoldDB" id="A0A2M4CI66"/>
<evidence type="ECO:0000256" key="2">
    <source>
        <dbReference type="SAM" id="MobiDB-lite"/>
    </source>
</evidence>
<feature type="compositionally biased region" description="Low complexity" evidence="2">
    <location>
        <begin position="774"/>
        <end position="783"/>
    </location>
</feature>
<sequence length="897" mass="95058">MLGFSKKPGPPVPPRPSAATVASALARQRENSPSPTGAAGQLVVNRGMATLKPPHPGRTVIYKSPGFDQSPVGSPVAASRRHDLADRSVNGSTEGHGLSPQQSPKPLERGNGGNVMYRSTCSIVEINSSSSVSSSASSSPVATLQKGDAQRQQQQQQRMLEPPVVPIARRRIRSGEHDDQPTVGEVIIINSGTGVAGGQRKERKDSTGGECDSGTERGDSSGSSASAGSTLERENNLRNLESAKSSHFTEIIIGSNQSSTVVRSGSKPNIAPRTEGVGTMAIGGGGGGEVTGRSNGTDGNTVIRSSSIRLAVGTTGAPLYRRPEPEGGEHVQPPTDNRSTGQQQPHAITNLAPQSKAMTKPPTLVVGSLDPATLDSKLSEQKLAFHELLISELTAMREKHQHQHQHQQQQQSHKVQSMEDSVSPMERKTSHTEGEHPLIPTTVVTGSFGGHEDGPIDRVNLEKVNRRQRCPSERRSSGSETEATSPNGTTIRLPKIRTSDWIEVGDNGKQVVLSSCQISLEDSGMEDEEKLDDASSGVGDSWDSVKEDVESRIKMSLPGLPPLPKSLSGFDLAGGVQFQSSHHHHHQQAQQHQQHSHHYPHHSLQHQQQSAPAHQVHQQQQHGTFHGGGGGGGTGGLSSHSSNHPPPSSQSPVTLNHHHTNPFIPIGSSTLLHGSSIASLDSQQRGHSPVSAQLSSGSGSGGGGRKSSPQPMANTAPPTTTLDTQLAILRREMYGLRQLDLSLLSQLWALNESIQEFRTILQEQETLSPPSPTPSNSDANSVSSDDDLDEDESSATTTSNQQQHHHHQQQQQQQLHQQQQLRLLSSVHHAPPPLQSSTNSSLGSSIGSGSAGNGTLAAQNDSGGSSNTASLSSSASSRMRAPPPPPPNRKAPISRPV</sequence>
<feature type="region of interest" description="Disordered" evidence="2">
    <location>
        <begin position="397"/>
        <end position="491"/>
    </location>
</feature>
<feature type="compositionally biased region" description="Low complexity" evidence="2">
    <location>
        <begin position="809"/>
        <end position="821"/>
    </location>
</feature>
<feature type="compositionally biased region" description="Low complexity" evidence="2">
    <location>
        <begin position="128"/>
        <end position="139"/>
    </location>
</feature>
<dbReference type="VEuPathDB" id="VectorBase:ADAR2_001399"/>
<feature type="region of interest" description="Disordered" evidence="2">
    <location>
        <begin position="578"/>
        <end position="667"/>
    </location>
</feature>
<feature type="compositionally biased region" description="Polar residues" evidence="2">
    <location>
        <begin position="679"/>
        <end position="694"/>
    </location>
</feature>
<name>A0A2M4CI66_ANODA</name>
<feature type="compositionally biased region" description="Low complexity" evidence="2">
    <location>
        <begin position="605"/>
        <end position="624"/>
    </location>
</feature>
<keyword evidence="3" id="KW-0808">Transferase</keyword>
<dbReference type="GO" id="GO:0016301">
    <property type="term" value="F:kinase activity"/>
    <property type="evidence" value="ECO:0007669"/>
    <property type="project" value="UniProtKB-KW"/>
</dbReference>
<reference evidence="3" key="1">
    <citation type="submission" date="2018-01" db="EMBL/GenBank/DDBJ databases">
        <title>An insight into the sialome of Amazonian anophelines.</title>
        <authorList>
            <person name="Ribeiro J.M."/>
            <person name="Scarpassa V."/>
            <person name="Calvo E."/>
        </authorList>
    </citation>
    <scope>NUCLEOTIDE SEQUENCE</scope>
</reference>
<feature type="region of interest" description="Disordered" evidence="2">
    <location>
        <begin position="522"/>
        <end position="543"/>
    </location>
</feature>
<feature type="compositionally biased region" description="Low complexity" evidence="2">
    <location>
        <begin position="865"/>
        <end position="880"/>
    </location>
</feature>
<evidence type="ECO:0000313" key="3">
    <source>
        <dbReference type="EMBL" id="MBW64939.1"/>
    </source>
</evidence>
<feature type="compositionally biased region" description="Polar residues" evidence="2">
    <location>
        <begin position="257"/>
        <end position="267"/>
    </location>
</feature>
<feature type="region of interest" description="Disordered" evidence="2">
    <location>
        <begin position="764"/>
        <end position="897"/>
    </location>
</feature>
<dbReference type="EMBL" id="GGFL01000761">
    <property type="protein sequence ID" value="MBW64939.1"/>
    <property type="molecule type" value="Transcribed_RNA"/>
</dbReference>
<comment type="similarity">
    <text evidence="1">Belongs to the FAM89 family.</text>
</comment>
<feature type="compositionally biased region" description="Polar residues" evidence="2">
    <location>
        <begin position="334"/>
        <end position="357"/>
    </location>
</feature>
<dbReference type="Pfam" id="PF14854">
    <property type="entry name" value="LURAP"/>
    <property type="match status" value="1"/>
</dbReference>
<feature type="region of interest" description="Disordered" evidence="2">
    <location>
        <begin position="1"/>
        <end position="242"/>
    </location>
</feature>
<feature type="compositionally biased region" description="Gly residues" evidence="2">
    <location>
        <begin position="281"/>
        <end position="290"/>
    </location>
</feature>
<protein>
    <submittedName>
        <fullName evidence="3">Putative hybrid signal transduction histidine kinase l</fullName>
    </submittedName>
</protein>
<feature type="compositionally biased region" description="Polar residues" evidence="2">
    <location>
        <begin position="117"/>
        <end position="127"/>
    </location>
</feature>
<feature type="compositionally biased region" description="Low complexity" evidence="2">
    <location>
        <begin position="220"/>
        <end position="229"/>
    </location>
</feature>
<feature type="compositionally biased region" description="Low complexity" evidence="2">
    <location>
        <begin position="836"/>
        <end position="848"/>
    </location>
</feature>
<dbReference type="VEuPathDB" id="VectorBase:ADAC006387"/>
<keyword evidence="3" id="KW-0418">Kinase</keyword>
<dbReference type="PANTHER" id="PTHR46949:SF1">
    <property type="entry name" value="AT07979P2"/>
    <property type="match status" value="1"/>
</dbReference>
<proteinExistence type="inferred from homology"/>
<feature type="region of interest" description="Disordered" evidence="2">
    <location>
        <begin position="679"/>
        <end position="720"/>
    </location>
</feature>
<feature type="compositionally biased region" description="Basic and acidic residues" evidence="2">
    <location>
        <begin position="425"/>
        <end position="436"/>
    </location>
</feature>
<feature type="region of interest" description="Disordered" evidence="2">
    <location>
        <begin position="257"/>
        <end position="300"/>
    </location>
</feature>
<organism evidence="3">
    <name type="scientific">Anopheles darlingi</name>
    <name type="common">Mosquito</name>
    <dbReference type="NCBI Taxonomy" id="43151"/>
    <lineage>
        <taxon>Eukaryota</taxon>
        <taxon>Metazoa</taxon>
        <taxon>Ecdysozoa</taxon>
        <taxon>Arthropoda</taxon>
        <taxon>Hexapoda</taxon>
        <taxon>Insecta</taxon>
        <taxon>Pterygota</taxon>
        <taxon>Neoptera</taxon>
        <taxon>Endopterygota</taxon>
        <taxon>Diptera</taxon>
        <taxon>Nematocera</taxon>
        <taxon>Culicoidea</taxon>
        <taxon>Culicidae</taxon>
        <taxon>Anophelinae</taxon>
        <taxon>Anopheles</taxon>
    </lineage>
</organism>
<feature type="compositionally biased region" description="Acidic residues" evidence="2">
    <location>
        <begin position="784"/>
        <end position="793"/>
    </location>
</feature>
<feature type="compositionally biased region" description="Basic residues" evidence="2">
    <location>
        <begin position="594"/>
        <end position="604"/>
    </location>
</feature>
<feature type="region of interest" description="Disordered" evidence="2">
    <location>
        <begin position="317"/>
        <end position="358"/>
    </location>
</feature>